<evidence type="ECO:0000259" key="9">
    <source>
        <dbReference type="Pfam" id="PF08743"/>
    </source>
</evidence>
<dbReference type="PANTHER" id="PTHR16140:SF15">
    <property type="entry name" value="NON-STRUCTURAL MAINTENANCE OF CHROMOSOMES ELEMENT 4"/>
    <property type="match status" value="1"/>
</dbReference>
<dbReference type="Pfam" id="PF08743">
    <property type="entry name" value="Nse4_C"/>
    <property type="match status" value="1"/>
</dbReference>
<proteinExistence type="inferred from homology"/>
<evidence type="ECO:0000313" key="10">
    <source>
        <dbReference type="EMBL" id="GJN15770.1"/>
    </source>
</evidence>
<keyword evidence="3 7" id="KW-0227">DNA damage</keyword>
<dbReference type="InterPro" id="IPR027786">
    <property type="entry name" value="Nse4/EID"/>
</dbReference>
<evidence type="ECO:0000256" key="2">
    <source>
        <dbReference type="ARBA" id="ARBA00008997"/>
    </source>
</evidence>
<organism evidence="10 11">
    <name type="scientific">Eleusine coracana subsp. coracana</name>
    <dbReference type="NCBI Taxonomy" id="191504"/>
    <lineage>
        <taxon>Eukaryota</taxon>
        <taxon>Viridiplantae</taxon>
        <taxon>Streptophyta</taxon>
        <taxon>Embryophyta</taxon>
        <taxon>Tracheophyta</taxon>
        <taxon>Spermatophyta</taxon>
        <taxon>Magnoliopsida</taxon>
        <taxon>Liliopsida</taxon>
        <taxon>Poales</taxon>
        <taxon>Poaceae</taxon>
        <taxon>PACMAD clade</taxon>
        <taxon>Chloridoideae</taxon>
        <taxon>Cynodonteae</taxon>
        <taxon>Eleusininae</taxon>
        <taxon>Eleusine</taxon>
    </lineage>
</organism>
<comment type="caution">
    <text evidence="10">The sequence shown here is derived from an EMBL/GenBank/DDBJ whole genome shotgun (WGS) entry which is preliminary data.</text>
</comment>
<reference evidence="10" key="2">
    <citation type="submission" date="2021-12" db="EMBL/GenBank/DDBJ databases">
        <title>Resequencing data analysis of finger millet.</title>
        <authorList>
            <person name="Hatakeyama M."/>
            <person name="Aluri S."/>
            <person name="Balachadran M.T."/>
            <person name="Sivarajan S.R."/>
            <person name="Poveda L."/>
            <person name="Shimizu-Inatsugi R."/>
            <person name="Schlapbach R."/>
            <person name="Sreeman S.M."/>
            <person name="Shimizu K.K."/>
        </authorList>
    </citation>
    <scope>NUCLEOTIDE SEQUENCE</scope>
</reference>
<evidence type="ECO:0000256" key="4">
    <source>
        <dbReference type="ARBA" id="ARBA00023172"/>
    </source>
</evidence>
<keyword evidence="5 7" id="KW-0234">DNA repair</keyword>
<keyword evidence="11" id="KW-1185">Reference proteome</keyword>
<evidence type="ECO:0000256" key="7">
    <source>
        <dbReference type="RuleBase" id="RU365071"/>
    </source>
</evidence>
<gene>
    <name evidence="10" type="primary">gb02709</name>
    <name evidence="10" type="ORF">PR202_gb02709</name>
</gene>
<comment type="function">
    <text evidence="7">Component of the SMC5-SMC6 complex, that promotes sister chromatid alignment after DNA damage and facilitates double-stranded DNA breaks (DSBs) repair via homologous recombination between sister chromatids.</text>
</comment>
<keyword evidence="6 7" id="KW-0539">Nucleus</keyword>
<evidence type="ECO:0000256" key="5">
    <source>
        <dbReference type="ARBA" id="ARBA00023204"/>
    </source>
</evidence>
<keyword evidence="4 7" id="KW-0233">DNA recombination</keyword>
<dbReference type="GO" id="GO:0030915">
    <property type="term" value="C:Smc5-Smc6 complex"/>
    <property type="evidence" value="ECO:0007669"/>
    <property type="project" value="UniProtKB-UniRule"/>
</dbReference>
<evidence type="ECO:0000256" key="6">
    <source>
        <dbReference type="ARBA" id="ARBA00023242"/>
    </source>
</evidence>
<feature type="domain" description="Non-structural maintenance of chromosome element 4 C-terminal" evidence="9">
    <location>
        <begin position="209"/>
        <end position="288"/>
    </location>
</feature>
<evidence type="ECO:0000256" key="1">
    <source>
        <dbReference type="ARBA" id="ARBA00004123"/>
    </source>
</evidence>
<comment type="similarity">
    <text evidence="2 7">Belongs to the NSE4 family.</text>
</comment>
<dbReference type="GO" id="GO:0005634">
    <property type="term" value="C:nucleus"/>
    <property type="evidence" value="ECO:0007669"/>
    <property type="project" value="UniProtKB-SubCell"/>
</dbReference>
<dbReference type="Proteomes" id="UP001054889">
    <property type="component" value="Unassembled WGS sequence"/>
</dbReference>
<dbReference type="EMBL" id="BQKI01000072">
    <property type="protein sequence ID" value="GJN15770.1"/>
    <property type="molecule type" value="Genomic_DNA"/>
</dbReference>
<dbReference type="InterPro" id="IPR014854">
    <property type="entry name" value="Nse4_C"/>
</dbReference>
<evidence type="ECO:0000256" key="3">
    <source>
        <dbReference type="ARBA" id="ARBA00022763"/>
    </source>
</evidence>
<name>A0AAV5DZD6_ELECO</name>
<sequence>MLAPPPAATPGGTTRTGRQLATAWGQSHAERSALRSQYAGVRAMINEAKDDPGLGRFEAAMGKIDKLHEKVQRPKEQVVDGEALLDLTNVLVEAAKSENRDGPGPSEFVTALLREFGARVSPLSDSNEPFSWSDLGTAVSPLFMTAIGSQTMIGPMVASVKERRHAARRQSERLGRKEVDELVTDRDERNDTDGNIAVMFGLLRKNGRVKLENLILNRQSFAQTVENVFALSFLVKDGRAEFSVDDNGNHLVTGQITSGEVVCNQFVFRFDFRDWQLMKGVVELGTELMPHRNSQVGDQHDNRTPCPVRGRSQLGSDSEHEEDEYSIGQKGAMESTKENAV</sequence>
<dbReference type="PANTHER" id="PTHR16140">
    <property type="entry name" value="NON-STRUCTURAL MAINTENANCE OF CHROMOSOMES ELEMENT 4"/>
    <property type="match status" value="1"/>
</dbReference>
<evidence type="ECO:0000313" key="11">
    <source>
        <dbReference type="Proteomes" id="UP001054889"/>
    </source>
</evidence>
<feature type="region of interest" description="Disordered" evidence="8">
    <location>
        <begin position="292"/>
        <end position="341"/>
    </location>
</feature>
<accession>A0AAV5DZD6</accession>
<comment type="subunit">
    <text evidence="7">Component of the SMC5-SMC6 complex.</text>
</comment>
<evidence type="ECO:0000256" key="8">
    <source>
        <dbReference type="SAM" id="MobiDB-lite"/>
    </source>
</evidence>
<dbReference type="GO" id="GO:0006281">
    <property type="term" value="P:DNA repair"/>
    <property type="evidence" value="ECO:0007669"/>
    <property type="project" value="UniProtKB-UniRule"/>
</dbReference>
<dbReference type="AlphaFoldDB" id="A0AAV5DZD6"/>
<reference evidence="10" key="1">
    <citation type="journal article" date="2018" name="DNA Res.">
        <title>Multiple hybrid de novo genome assembly of finger millet, an orphan allotetraploid crop.</title>
        <authorList>
            <person name="Hatakeyama M."/>
            <person name="Aluri S."/>
            <person name="Balachadran M.T."/>
            <person name="Sivarajan S.R."/>
            <person name="Patrignani A."/>
            <person name="Gruter S."/>
            <person name="Poveda L."/>
            <person name="Shimizu-Inatsugi R."/>
            <person name="Baeten J."/>
            <person name="Francoijs K.J."/>
            <person name="Nataraja K.N."/>
            <person name="Reddy Y.A.N."/>
            <person name="Phadnis S."/>
            <person name="Ravikumar R.L."/>
            <person name="Schlapbach R."/>
            <person name="Sreeman S.M."/>
            <person name="Shimizu K.K."/>
        </authorList>
    </citation>
    <scope>NUCLEOTIDE SEQUENCE</scope>
</reference>
<comment type="subcellular location">
    <subcellularLocation>
        <location evidence="1 7">Nucleus</location>
    </subcellularLocation>
</comment>
<protein>
    <recommendedName>
        <fullName evidence="7">Non-structural maintenance of chromosomes element 4</fullName>
    </recommendedName>
</protein>
<dbReference type="GO" id="GO:0006310">
    <property type="term" value="P:DNA recombination"/>
    <property type="evidence" value="ECO:0007669"/>
    <property type="project" value="UniProtKB-UniRule"/>
</dbReference>